<dbReference type="Proteomes" id="UP001054945">
    <property type="component" value="Unassembled WGS sequence"/>
</dbReference>
<evidence type="ECO:0000313" key="2">
    <source>
        <dbReference type="Proteomes" id="UP001054945"/>
    </source>
</evidence>
<dbReference type="EMBL" id="BPLR01010172">
    <property type="protein sequence ID" value="GIY37421.1"/>
    <property type="molecule type" value="Genomic_DNA"/>
</dbReference>
<sequence>MQQSSLNGAFYQQGHLTFDNFSTGDTLIKSYAQMPLRFVQHIEDQQIRLQSGSVSNQKNLLIIASKLDSRCQHVRCIKLIITEGNTSIKK</sequence>
<accession>A0AAV4SWR2</accession>
<dbReference type="AlphaFoldDB" id="A0AAV4SWR2"/>
<organism evidence="1 2">
    <name type="scientific">Caerostris extrusa</name>
    <name type="common">Bark spider</name>
    <name type="synonym">Caerostris bankana</name>
    <dbReference type="NCBI Taxonomy" id="172846"/>
    <lineage>
        <taxon>Eukaryota</taxon>
        <taxon>Metazoa</taxon>
        <taxon>Ecdysozoa</taxon>
        <taxon>Arthropoda</taxon>
        <taxon>Chelicerata</taxon>
        <taxon>Arachnida</taxon>
        <taxon>Araneae</taxon>
        <taxon>Araneomorphae</taxon>
        <taxon>Entelegynae</taxon>
        <taxon>Araneoidea</taxon>
        <taxon>Araneidae</taxon>
        <taxon>Caerostris</taxon>
    </lineage>
</organism>
<evidence type="ECO:0000313" key="1">
    <source>
        <dbReference type="EMBL" id="GIY37421.1"/>
    </source>
</evidence>
<keyword evidence="2" id="KW-1185">Reference proteome</keyword>
<protein>
    <submittedName>
        <fullName evidence="1">Uncharacterized protein</fullName>
    </submittedName>
</protein>
<comment type="caution">
    <text evidence="1">The sequence shown here is derived from an EMBL/GenBank/DDBJ whole genome shotgun (WGS) entry which is preliminary data.</text>
</comment>
<gene>
    <name evidence="1" type="ORF">CEXT_363421</name>
</gene>
<proteinExistence type="predicted"/>
<name>A0AAV4SWR2_CAEEX</name>
<reference evidence="1 2" key="1">
    <citation type="submission" date="2021-06" db="EMBL/GenBank/DDBJ databases">
        <title>Caerostris extrusa draft genome.</title>
        <authorList>
            <person name="Kono N."/>
            <person name="Arakawa K."/>
        </authorList>
    </citation>
    <scope>NUCLEOTIDE SEQUENCE [LARGE SCALE GENOMIC DNA]</scope>
</reference>